<dbReference type="GO" id="GO:0006506">
    <property type="term" value="P:GPI anchor biosynthetic process"/>
    <property type="evidence" value="ECO:0007669"/>
    <property type="project" value="UniProtKB-UniPathway"/>
</dbReference>
<feature type="transmembrane region" description="Helical" evidence="12">
    <location>
        <begin position="587"/>
        <end position="606"/>
    </location>
</feature>
<dbReference type="Gene3D" id="3.40.720.10">
    <property type="entry name" value="Alkaline Phosphatase, subunit A"/>
    <property type="match status" value="2"/>
</dbReference>
<dbReference type="Pfam" id="PF01663">
    <property type="entry name" value="Phosphodiest"/>
    <property type="match status" value="1"/>
</dbReference>
<dbReference type="InterPro" id="IPR037671">
    <property type="entry name" value="PIGN_N"/>
</dbReference>
<keyword evidence="10 12" id="KW-0472">Membrane</keyword>
<dbReference type="EMBL" id="GIBP01000413">
    <property type="protein sequence ID" value="NDV29382.1"/>
    <property type="molecule type" value="Transcribed_RNA"/>
</dbReference>
<evidence type="ECO:0000256" key="7">
    <source>
        <dbReference type="ARBA" id="ARBA00022692"/>
    </source>
</evidence>
<evidence type="ECO:0000256" key="9">
    <source>
        <dbReference type="ARBA" id="ARBA00022989"/>
    </source>
</evidence>
<dbReference type="PANTHER" id="PTHR12250">
    <property type="entry name" value="PHOSPHATIDYLINOSITOL GLYCAN, CLASS N"/>
    <property type="match status" value="1"/>
</dbReference>
<feature type="transmembrane region" description="Helical" evidence="12">
    <location>
        <begin position="733"/>
        <end position="753"/>
    </location>
</feature>
<keyword evidence="11" id="KW-0325">Glycoprotein</keyword>
<keyword evidence="9 12" id="KW-1133">Transmembrane helix</keyword>
<dbReference type="GO" id="GO:0005789">
    <property type="term" value="C:endoplasmic reticulum membrane"/>
    <property type="evidence" value="ECO:0007669"/>
    <property type="project" value="UniProtKB-SubCell"/>
</dbReference>
<comment type="similarity">
    <text evidence="3 12">Belongs to the PIGG/PIGN/PIGO family. PIGN subfamily.</text>
</comment>
<keyword evidence="7 12" id="KW-0812">Transmembrane</keyword>
<feature type="transmembrane region" description="Helical" evidence="12">
    <location>
        <begin position="612"/>
        <end position="632"/>
    </location>
</feature>
<proteinExistence type="inferred from homology"/>
<dbReference type="InterPro" id="IPR007070">
    <property type="entry name" value="GPI_EtnP_transferase_1"/>
</dbReference>
<dbReference type="EC" id="2.-.-.-" evidence="12"/>
<evidence type="ECO:0000256" key="4">
    <source>
        <dbReference type="ARBA" id="ARBA00020831"/>
    </source>
</evidence>
<sequence>MGVLFQIYCTICIFDIYFRSPVVHGMTPVISPSAPPAKRLVLFVADGLRADKLLEEYGETPFLRSVIHEKGAWGLSHTHVPTESRPGHVALISGFYEDVSSVTTGWKSNPVTFDSVFNASRFCWAWGSPDILPMFAKNHEDHVFIDTYDAEDEDFGSDATALDTWVFDHVTEFFKKAEKDLSLKKKLSQDKLVFFLHLLGIDTTGHSKRPYSEAYRNNILLVDKGVEQMYALFESYFNDSGTAYIFTSDHGMSDKGSHGDGERANTETPLLTWGAGIRGPLSAVPSRSYEDIHRKPWTIESPQPWKVNNIRRVDVEQADIAPLMSSLVGIAFPMNSVGVLPIQFLSGDDKWKAENLVSNAKQIFSQVQRKTELLKERTFFFKEYNLLSLKHAVEEISDMDSALKIHQNKYVQQRAWQLIQLSLEALYFYQTYDRTFLLTVSITGYIGWLTYVSMLILKNFTFIASLEIEDPKNWKMVNLSGVGFLLLASVYLFLQHSPIQYYIYFMFPTFFWTQIINNRHIFGRTIQQFLQTPTDKKIETMISLLTCFILLEVMVMGFYTREIFSPCMIGVSIWGFLNRNISFGLKVPWVISTLILAVFPLLPAAAGNITPLVYGGGLLITLFGGLLLYSPLKYLFISPSNQNTHTWFHVRQKIQLVLLVVSSWIVYSTESSLSRHQGLPPLNALLSWCILFYSLGNIIFLPKDIHYLEIVVFVMLSLACPFVLLSISYEVLFYFSLSCVVFTWILIEQQLLMSQLNKNNSKTLQYLHIEDLRIPLFIILFSFHTFFGTGNVASLNSFEIASTYRFFTVFQPFWIMALLILKILLPIFFISIIFNIINRLLSAPPQGQARSIGSFFITVLITNLMGINFFLLIKDTGSWLEIGMSIGHFIGTNAFIVFYFVVFGIAQFVLRNGMSLEKKHFD</sequence>
<dbReference type="InterPro" id="IPR002591">
    <property type="entry name" value="Phosphodiest/P_Trfase"/>
</dbReference>
<evidence type="ECO:0000256" key="1">
    <source>
        <dbReference type="ARBA" id="ARBA00004477"/>
    </source>
</evidence>
<feature type="transmembrane region" description="Helical" evidence="12">
    <location>
        <begin position="477"/>
        <end position="493"/>
    </location>
</feature>
<feature type="transmembrane region" description="Helical" evidence="12">
    <location>
        <begin position="774"/>
        <end position="793"/>
    </location>
</feature>
<feature type="domain" description="GPI ethanolamine phosphate transferase 1 C-terminal" evidence="13">
    <location>
        <begin position="424"/>
        <end position="878"/>
    </location>
</feature>
<evidence type="ECO:0000256" key="2">
    <source>
        <dbReference type="ARBA" id="ARBA00004687"/>
    </source>
</evidence>
<dbReference type="FunFam" id="3.40.720.10:FF:000015">
    <property type="entry name" value="GPI ethanolamine phosphate transferase 1"/>
    <property type="match status" value="1"/>
</dbReference>
<dbReference type="InterPro" id="IPR017852">
    <property type="entry name" value="GPI_EtnP_transferase_1_C"/>
</dbReference>
<keyword evidence="8 12" id="KW-0256">Endoplasmic reticulum</keyword>
<dbReference type="Pfam" id="PF04987">
    <property type="entry name" value="PigN"/>
    <property type="match status" value="1"/>
</dbReference>
<dbReference type="UniPathway" id="UPA00196"/>
<dbReference type="PANTHER" id="PTHR12250:SF0">
    <property type="entry name" value="GPI ETHANOLAMINE PHOSPHATE TRANSFERASE 1"/>
    <property type="match status" value="1"/>
</dbReference>
<feature type="transmembrane region" description="Helical" evidence="12">
    <location>
        <begin position="707"/>
        <end position="727"/>
    </location>
</feature>
<evidence type="ECO:0000259" key="13">
    <source>
        <dbReference type="Pfam" id="PF04987"/>
    </source>
</evidence>
<evidence type="ECO:0000256" key="5">
    <source>
        <dbReference type="ARBA" id="ARBA00022502"/>
    </source>
</evidence>
<feature type="transmembrane region" description="Helical" evidence="12">
    <location>
        <begin position="681"/>
        <end position="700"/>
    </location>
</feature>
<evidence type="ECO:0000256" key="12">
    <source>
        <dbReference type="RuleBase" id="RU367138"/>
    </source>
</evidence>
<feature type="transmembrane region" description="Helical" evidence="12">
    <location>
        <begin position="849"/>
        <end position="873"/>
    </location>
</feature>
<dbReference type="CDD" id="cd16020">
    <property type="entry name" value="GPI_EPT_1"/>
    <property type="match status" value="1"/>
</dbReference>
<keyword evidence="6 12" id="KW-0808">Transferase</keyword>
<comment type="function">
    <text evidence="12">Ethanolamine phosphate transferase involved in glycosylphosphatidylinositol-anchor biosynthesis. Transfers ethanolamine phosphate to the first alpha-1,4-linked mannose of the glycosylphosphatidylinositol precursor of GPI-anchor.</text>
</comment>
<dbReference type="AlphaFoldDB" id="A0A6B2KXJ3"/>
<evidence type="ECO:0000256" key="10">
    <source>
        <dbReference type="ARBA" id="ARBA00023136"/>
    </source>
</evidence>
<dbReference type="GO" id="GO:0051377">
    <property type="term" value="F:mannose-ethanolamine phosphotransferase activity"/>
    <property type="evidence" value="ECO:0007669"/>
    <property type="project" value="UniProtKB-UniRule"/>
</dbReference>
<comment type="subcellular location">
    <subcellularLocation>
        <location evidence="1 12">Endoplasmic reticulum membrane</location>
        <topology evidence="1 12">Multi-pass membrane protein</topology>
    </subcellularLocation>
</comment>
<feature type="transmembrane region" description="Helical" evidence="12">
    <location>
        <begin position="538"/>
        <end position="557"/>
    </location>
</feature>
<feature type="transmembrane region" description="Helical" evidence="12">
    <location>
        <begin position="813"/>
        <end position="837"/>
    </location>
</feature>
<accession>A0A6B2KXJ3</accession>
<feature type="transmembrane region" description="Helical" evidence="12">
    <location>
        <begin position="653"/>
        <end position="669"/>
    </location>
</feature>
<keyword evidence="5 12" id="KW-0337">GPI-anchor biosynthesis</keyword>
<evidence type="ECO:0000256" key="11">
    <source>
        <dbReference type="ARBA" id="ARBA00023180"/>
    </source>
</evidence>
<protein>
    <recommendedName>
        <fullName evidence="4 12">GPI ethanolamine phosphate transferase 1</fullName>
        <ecNumber evidence="12">2.-.-.-</ecNumber>
    </recommendedName>
</protein>
<evidence type="ECO:0000313" key="14">
    <source>
        <dbReference type="EMBL" id="NDV29382.1"/>
    </source>
</evidence>
<name>A0A6B2KXJ3_9EUKA</name>
<organism evidence="14">
    <name type="scientific">Arcella intermedia</name>
    <dbReference type="NCBI Taxonomy" id="1963864"/>
    <lineage>
        <taxon>Eukaryota</taxon>
        <taxon>Amoebozoa</taxon>
        <taxon>Tubulinea</taxon>
        <taxon>Elardia</taxon>
        <taxon>Arcellinida</taxon>
        <taxon>Sphaerothecina</taxon>
        <taxon>Arcellidae</taxon>
        <taxon>Arcella</taxon>
    </lineage>
</organism>
<evidence type="ECO:0000256" key="6">
    <source>
        <dbReference type="ARBA" id="ARBA00022679"/>
    </source>
</evidence>
<comment type="pathway">
    <text evidence="2 12">Glycolipid biosynthesis; glycosylphosphatidylinositol-anchor biosynthesis.</text>
</comment>
<feature type="transmembrane region" description="Helical" evidence="12">
    <location>
        <begin position="499"/>
        <end position="517"/>
    </location>
</feature>
<dbReference type="SUPFAM" id="SSF53649">
    <property type="entry name" value="Alkaline phosphatase-like"/>
    <property type="match status" value="1"/>
</dbReference>
<evidence type="ECO:0000256" key="8">
    <source>
        <dbReference type="ARBA" id="ARBA00022824"/>
    </source>
</evidence>
<reference evidence="14" key="1">
    <citation type="journal article" date="2020" name="J. Eukaryot. Microbiol.">
        <title>De novo Sequencing, Assembly and Annotation of the Transcriptome for the Free-Living Testate Amoeba Arcella intermedia.</title>
        <authorList>
            <person name="Ribeiro G.M."/>
            <person name="Porfirio-Sousa A.L."/>
            <person name="Maurer-Alcala X.X."/>
            <person name="Katz L.A."/>
            <person name="Lahr D.J.G."/>
        </authorList>
    </citation>
    <scope>NUCLEOTIDE SEQUENCE</scope>
</reference>
<feature type="transmembrane region" description="Helical" evidence="12">
    <location>
        <begin position="885"/>
        <end position="910"/>
    </location>
</feature>
<evidence type="ECO:0000256" key="3">
    <source>
        <dbReference type="ARBA" id="ARBA00008400"/>
    </source>
</evidence>
<feature type="transmembrane region" description="Helical" evidence="12">
    <location>
        <begin position="436"/>
        <end position="457"/>
    </location>
</feature>
<dbReference type="InterPro" id="IPR017850">
    <property type="entry name" value="Alkaline_phosphatase_core_sf"/>
</dbReference>